<reference evidence="1" key="1">
    <citation type="journal article" date="2020" name="Nature">
        <title>Giant virus diversity and host interactions through global metagenomics.</title>
        <authorList>
            <person name="Schulz F."/>
            <person name="Roux S."/>
            <person name="Paez-Espino D."/>
            <person name="Jungbluth S."/>
            <person name="Walsh D.A."/>
            <person name="Denef V.J."/>
            <person name="McMahon K.D."/>
            <person name="Konstantinidis K.T."/>
            <person name="Eloe-Fadrosh E.A."/>
            <person name="Kyrpides N.C."/>
            <person name="Woyke T."/>
        </authorList>
    </citation>
    <scope>NUCLEOTIDE SEQUENCE</scope>
    <source>
        <strain evidence="1">GVMAG-M-3300021963-12</strain>
    </source>
</reference>
<proteinExistence type="predicted"/>
<dbReference type="InterPro" id="IPR043918">
    <property type="entry name" value="DUF5760"/>
</dbReference>
<sequence>MANTEEVKNVIRSWVALDDESRQIQVRQKEIRDKKAELSATILDFMRSNEVDNFSLEGNGLGTISRTVRTSRPPLRRNVIRTQLLLQFSDQPQRVAEALRAIEGIPEGDDMSVGGTQRELLSRRIPRTATVNLS</sequence>
<dbReference type="Pfam" id="PF19064">
    <property type="entry name" value="DUF5760"/>
    <property type="match status" value="1"/>
</dbReference>
<protein>
    <submittedName>
        <fullName evidence="1">Uncharacterized protein</fullName>
    </submittedName>
</protein>
<dbReference type="EMBL" id="MN739481">
    <property type="protein sequence ID" value="QHT07482.1"/>
    <property type="molecule type" value="Genomic_DNA"/>
</dbReference>
<organism evidence="1">
    <name type="scientific">viral metagenome</name>
    <dbReference type="NCBI Taxonomy" id="1070528"/>
    <lineage>
        <taxon>unclassified sequences</taxon>
        <taxon>metagenomes</taxon>
        <taxon>organismal metagenomes</taxon>
    </lineage>
</organism>
<evidence type="ECO:0000313" key="1">
    <source>
        <dbReference type="EMBL" id="QHT07482.1"/>
    </source>
</evidence>
<dbReference type="AlphaFoldDB" id="A0A6C0CTK2"/>
<name>A0A6C0CTK2_9ZZZZ</name>
<accession>A0A6C0CTK2</accession>